<dbReference type="PROSITE" id="PS50059">
    <property type="entry name" value="FKBP_PPIASE"/>
    <property type="match status" value="1"/>
</dbReference>
<dbReference type="Proteomes" id="UP000324585">
    <property type="component" value="Unassembled WGS sequence"/>
</dbReference>
<dbReference type="EC" id="5.2.1.8" evidence="2 5"/>
<accession>A0A5J4YSZ9</accession>
<keyword evidence="6" id="KW-0732">Signal</keyword>
<dbReference type="GO" id="GO:0005783">
    <property type="term" value="C:endoplasmic reticulum"/>
    <property type="evidence" value="ECO:0007669"/>
    <property type="project" value="TreeGrafter"/>
</dbReference>
<dbReference type="OrthoDB" id="1902587at2759"/>
<dbReference type="FunFam" id="3.10.50.40:FF:000006">
    <property type="entry name" value="Peptidyl-prolyl cis-trans isomerase"/>
    <property type="match status" value="1"/>
</dbReference>
<dbReference type="InterPro" id="IPR046357">
    <property type="entry name" value="PPIase_dom_sf"/>
</dbReference>
<dbReference type="InterPro" id="IPR044609">
    <property type="entry name" value="FKBP2/11"/>
</dbReference>
<feature type="signal peptide" evidence="6">
    <location>
        <begin position="1"/>
        <end position="20"/>
    </location>
</feature>
<name>A0A5J4YSZ9_PORPP</name>
<evidence type="ECO:0000256" key="2">
    <source>
        <dbReference type="ARBA" id="ARBA00013194"/>
    </source>
</evidence>
<sequence length="143" mass="15748">MMKRVSCLVAMWCAVALVCAAAFGQQVETIVTHMPEGCSTFRSQSGDTLSVHYTLTLDADGKKVDSSLDRGQPFEFTLGSGMVIKGWEIGMDDMCEGEKRTLIIPPELGYGNRDVGRGMIPANSVLRFETELLKIKNRRADEL</sequence>
<evidence type="ECO:0000313" key="8">
    <source>
        <dbReference type="EMBL" id="KAA8494589.1"/>
    </source>
</evidence>
<dbReference type="OMA" id="KPASCEI"/>
<evidence type="ECO:0000256" key="6">
    <source>
        <dbReference type="SAM" id="SignalP"/>
    </source>
</evidence>
<dbReference type="EMBL" id="VRMN01000004">
    <property type="protein sequence ID" value="KAA8494589.1"/>
    <property type="molecule type" value="Genomic_DNA"/>
</dbReference>
<keyword evidence="9" id="KW-1185">Reference proteome</keyword>
<reference evidence="9" key="1">
    <citation type="journal article" date="2019" name="Nat. Commun.">
        <title>Expansion of phycobilisome linker gene families in mesophilic red algae.</title>
        <authorList>
            <person name="Lee J."/>
            <person name="Kim D."/>
            <person name="Bhattacharya D."/>
            <person name="Yoon H.S."/>
        </authorList>
    </citation>
    <scope>NUCLEOTIDE SEQUENCE [LARGE SCALE GENOMIC DNA]</scope>
    <source>
        <strain evidence="9">CCMP 1328</strain>
    </source>
</reference>
<dbReference type="InterPro" id="IPR001179">
    <property type="entry name" value="PPIase_FKBP_dom"/>
</dbReference>
<feature type="domain" description="PPIase FKBP-type" evidence="7">
    <location>
        <begin position="46"/>
        <end position="136"/>
    </location>
</feature>
<dbReference type="PANTHER" id="PTHR45779:SF7">
    <property type="entry name" value="PEPTIDYLPROLYL ISOMERASE"/>
    <property type="match status" value="1"/>
</dbReference>
<evidence type="ECO:0000256" key="5">
    <source>
        <dbReference type="PROSITE-ProRule" id="PRU00277"/>
    </source>
</evidence>
<feature type="chain" id="PRO_5023878178" description="peptidylprolyl isomerase" evidence="6">
    <location>
        <begin position="21"/>
        <end position="143"/>
    </location>
</feature>
<keyword evidence="4 5" id="KW-0413">Isomerase</keyword>
<dbReference type="GO" id="GO:0003755">
    <property type="term" value="F:peptidyl-prolyl cis-trans isomerase activity"/>
    <property type="evidence" value="ECO:0007669"/>
    <property type="project" value="UniProtKB-KW"/>
</dbReference>
<protein>
    <recommendedName>
        <fullName evidence="2 5">peptidylprolyl isomerase</fullName>
        <ecNumber evidence="2 5">5.2.1.8</ecNumber>
    </recommendedName>
</protein>
<evidence type="ECO:0000313" key="9">
    <source>
        <dbReference type="Proteomes" id="UP000324585"/>
    </source>
</evidence>
<organism evidence="8 9">
    <name type="scientific">Porphyridium purpureum</name>
    <name type="common">Red alga</name>
    <name type="synonym">Porphyridium cruentum</name>
    <dbReference type="NCBI Taxonomy" id="35688"/>
    <lineage>
        <taxon>Eukaryota</taxon>
        <taxon>Rhodophyta</taxon>
        <taxon>Bangiophyceae</taxon>
        <taxon>Porphyridiales</taxon>
        <taxon>Porphyridiaceae</taxon>
        <taxon>Porphyridium</taxon>
    </lineage>
</organism>
<proteinExistence type="predicted"/>
<dbReference type="Gene3D" id="3.10.50.40">
    <property type="match status" value="1"/>
</dbReference>
<dbReference type="AlphaFoldDB" id="A0A5J4YSZ9"/>
<comment type="caution">
    <text evidence="8">The sequence shown here is derived from an EMBL/GenBank/DDBJ whole genome shotgun (WGS) entry which is preliminary data.</text>
</comment>
<evidence type="ECO:0000256" key="1">
    <source>
        <dbReference type="ARBA" id="ARBA00000971"/>
    </source>
</evidence>
<dbReference type="SUPFAM" id="SSF54534">
    <property type="entry name" value="FKBP-like"/>
    <property type="match status" value="1"/>
</dbReference>
<evidence type="ECO:0000256" key="4">
    <source>
        <dbReference type="ARBA" id="ARBA00023235"/>
    </source>
</evidence>
<dbReference type="PANTHER" id="PTHR45779">
    <property type="entry name" value="PEPTIDYLPROLYL ISOMERASE"/>
    <property type="match status" value="1"/>
</dbReference>
<comment type="catalytic activity">
    <reaction evidence="1 5">
        <text>[protein]-peptidylproline (omega=180) = [protein]-peptidylproline (omega=0)</text>
        <dbReference type="Rhea" id="RHEA:16237"/>
        <dbReference type="Rhea" id="RHEA-COMP:10747"/>
        <dbReference type="Rhea" id="RHEA-COMP:10748"/>
        <dbReference type="ChEBI" id="CHEBI:83833"/>
        <dbReference type="ChEBI" id="CHEBI:83834"/>
        <dbReference type="EC" id="5.2.1.8"/>
    </reaction>
</comment>
<dbReference type="Pfam" id="PF00254">
    <property type="entry name" value="FKBP_C"/>
    <property type="match status" value="1"/>
</dbReference>
<keyword evidence="3 5" id="KW-0697">Rotamase</keyword>
<evidence type="ECO:0000259" key="7">
    <source>
        <dbReference type="PROSITE" id="PS50059"/>
    </source>
</evidence>
<gene>
    <name evidence="8" type="ORF">FVE85_2830</name>
</gene>
<evidence type="ECO:0000256" key="3">
    <source>
        <dbReference type="ARBA" id="ARBA00023110"/>
    </source>
</evidence>